<evidence type="ECO:0000256" key="5">
    <source>
        <dbReference type="PROSITE-ProRule" id="PRU00076"/>
    </source>
</evidence>
<dbReference type="CDD" id="cd00054">
    <property type="entry name" value="EGF_CA"/>
    <property type="match status" value="2"/>
</dbReference>
<feature type="disulfide bond" evidence="5">
    <location>
        <begin position="41"/>
        <end position="50"/>
    </location>
</feature>
<keyword evidence="8" id="KW-1185">Reference proteome</keyword>
<feature type="domain" description="EGF-like" evidence="6">
    <location>
        <begin position="13"/>
        <end position="51"/>
    </location>
</feature>
<evidence type="ECO:0000313" key="7">
    <source>
        <dbReference type="EMBL" id="KAK2120712.1"/>
    </source>
</evidence>
<dbReference type="EMBL" id="JASSZA010000001">
    <property type="protein sequence ID" value="KAK2120712.1"/>
    <property type="molecule type" value="Genomic_DNA"/>
</dbReference>
<dbReference type="InterPro" id="IPR049883">
    <property type="entry name" value="NOTCH1_EGF-like"/>
</dbReference>
<evidence type="ECO:0000313" key="8">
    <source>
        <dbReference type="Proteomes" id="UP001266305"/>
    </source>
</evidence>
<dbReference type="PANTHER" id="PTHR45836:SF12">
    <property type="entry name" value="NEUROGENIC LOCUS NOTCH HOMOLOG PROTEIN 1"/>
    <property type="match status" value="1"/>
</dbReference>
<dbReference type="Pfam" id="PF00008">
    <property type="entry name" value="EGF"/>
    <property type="match status" value="1"/>
</dbReference>
<evidence type="ECO:0000259" key="6">
    <source>
        <dbReference type="PROSITE" id="PS50026"/>
    </source>
</evidence>
<dbReference type="PROSITE" id="PS01187">
    <property type="entry name" value="EGF_CA"/>
    <property type="match status" value="1"/>
</dbReference>
<dbReference type="InterPro" id="IPR018097">
    <property type="entry name" value="EGF_Ca-bd_CS"/>
</dbReference>
<keyword evidence="1 5" id="KW-0245">EGF-like domain</keyword>
<dbReference type="InterPro" id="IPR000152">
    <property type="entry name" value="EGF-type_Asp/Asn_hydroxyl_site"/>
</dbReference>
<dbReference type="PROSITE" id="PS50026">
    <property type="entry name" value="EGF_3"/>
    <property type="match status" value="2"/>
</dbReference>
<keyword evidence="3" id="KW-0677">Repeat</keyword>
<dbReference type="SMART" id="SM00181">
    <property type="entry name" value="EGF"/>
    <property type="match status" value="2"/>
</dbReference>
<protein>
    <recommendedName>
        <fullName evidence="6">EGF-like domain-containing protein</fullName>
    </recommendedName>
</protein>
<dbReference type="InterPro" id="IPR000742">
    <property type="entry name" value="EGF"/>
</dbReference>
<comment type="caution">
    <text evidence="7">The sequence shown here is derived from an EMBL/GenBank/DDBJ whole genome shotgun (WGS) entry which is preliminary data.</text>
</comment>
<dbReference type="Proteomes" id="UP001266305">
    <property type="component" value="Unassembled WGS sequence"/>
</dbReference>
<dbReference type="PROSITE" id="PS00022">
    <property type="entry name" value="EGF_1"/>
    <property type="match status" value="1"/>
</dbReference>
<dbReference type="SMART" id="SM00179">
    <property type="entry name" value="EGF_CA"/>
    <property type="match status" value="2"/>
</dbReference>
<dbReference type="PROSITE" id="PS01186">
    <property type="entry name" value="EGF_2"/>
    <property type="match status" value="1"/>
</dbReference>
<dbReference type="Pfam" id="PF07645">
    <property type="entry name" value="EGF_CA"/>
    <property type="match status" value="1"/>
</dbReference>
<dbReference type="InterPro" id="IPR001881">
    <property type="entry name" value="EGF-like_Ca-bd_dom"/>
</dbReference>
<reference evidence="7 8" key="1">
    <citation type="submission" date="2023-05" db="EMBL/GenBank/DDBJ databases">
        <title>B98-5 Cell Line De Novo Hybrid Assembly: An Optical Mapping Approach.</title>
        <authorList>
            <person name="Kananen K."/>
            <person name="Auerbach J.A."/>
            <person name="Kautto E."/>
            <person name="Blachly J.S."/>
        </authorList>
    </citation>
    <scope>NUCLEOTIDE SEQUENCE [LARGE SCALE GENOMIC DNA]</scope>
    <source>
        <strain evidence="7">B95-8</strain>
        <tissue evidence="7">Cell line</tissue>
    </source>
</reference>
<evidence type="ECO:0000256" key="2">
    <source>
        <dbReference type="ARBA" id="ARBA00022729"/>
    </source>
</evidence>
<keyword evidence="2" id="KW-0732">Signal</keyword>
<proteinExistence type="predicted"/>
<dbReference type="InterPro" id="IPR051355">
    <property type="entry name" value="Notch/Slit_guidance"/>
</dbReference>
<evidence type="ECO:0000256" key="3">
    <source>
        <dbReference type="ARBA" id="ARBA00022737"/>
    </source>
</evidence>
<sequence length="90" mass="9498">MLVSPAGQYCTEDVDECQLMPNACQNGGTCHNTHGGYNCVCVNGWTGEDCSENIDDCASAACFHGATCHDRVASFYCECPHGRTGGCPEA</sequence>
<gene>
    <name evidence="7" type="ORF">P7K49_002098</name>
</gene>
<dbReference type="PROSITE" id="PS00010">
    <property type="entry name" value="ASX_HYDROXYL"/>
    <property type="match status" value="2"/>
</dbReference>
<organism evidence="7 8">
    <name type="scientific">Saguinus oedipus</name>
    <name type="common">Cotton-top tamarin</name>
    <name type="synonym">Oedipomidas oedipus</name>
    <dbReference type="NCBI Taxonomy" id="9490"/>
    <lineage>
        <taxon>Eukaryota</taxon>
        <taxon>Metazoa</taxon>
        <taxon>Chordata</taxon>
        <taxon>Craniata</taxon>
        <taxon>Vertebrata</taxon>
        <taxon>Euteleostomi</taxon>
        <taxon>Mammalia</taxon>
        <taxon>Eutheria</taxon>
        <taxon>Euarchontoglires</taxon>
        <taxon>Primates</taxon>
        <taxon>Haplorrhini</taxon>
        <taxon>Platyrrhini</taxon>
        <taxon>Cebidae</taxon>
        <taxon>Callitrichinae</taxon>
        <taxon>Saguinus</taxon>
    </lineage>
</organism>
<dbReference type="SUPFAM" id="SSF57196">
    <property type="entry name" value="EGF/Laminin"/>
    <property type="match status" value="2"/>
</dbReference>
<evidence type="ECO:0000256" key="4">
    <source>
        <dbReference type="ARBA" id="ARBA00023157"/>
    </source>
</evidence>
<feature type="domain" description="EGF-like" evidence="6">
    <location>
        <begin position="53"/>
        <end position="88"/>
    </location>
</feature>
<comment type="caution">
    <text evidence="5">Lacks conserved residue(s) required for the propagation of feature annotation.</text>
</comment>
<name>A0ABQ9WK93_SAGOE</name>
<dbReference type="PANTHER" id="PTHR45836">
    <property type="entry name" value="SLIT HOMOLOG"/>
    <property type="match status" value="1"/>
</dbReference>
<keyword evidence="4 5" id="KW-1015">Disulfide bond</keyword>
<evidence type="ECO:0000256" key="1">
    <source>
        <dbReference type="ARBA" id="ARBA00022536"/>
    </source>
</evidence>
<accession>A0ABQ9WK93</accession>
<dbReference type="Gene3D" id="2.10.25.10">
    <property type="entry name" value="Laminin"/>
    <property type="match status" value="2"/>
</dbReference>